<comment type="caution">
    <text evidence="2">The sequence shown here is derived from an EMBL/GenBank/DDBJ whole genome shotgun (WGS) entry which is preliminary data.</text>
</comment>
<dbReference type="EMBL" id="LAZR01007161">
    <property type="protein sequence ID" value="KKM87043.1"/>
    <property type="molecule type" value="Genomic_DNA"/>
</dbReference>
<gene>
    <name evidence="2" type="ORF">LCGC14_1272920</name>
</gene>
<protein>
    <submittedName>
        <fullName evidence="2">Uncharacterized protein</fullName>
    </submittedName>
</protein>
<feature type="transmembrane region" description="Helical" evidence="1">
    <location>
        <begin position="12"/>
        <end position="33"/>
    </location>
</feature>
<sequence>MMKKLELFIFDHFAEMICIMSVFWIVLVAYGLMN</sequence>
<keyword evidence="1" id="KW-0472">Membrane</keyword>
<keyword evidence="1" id="KW-0812">Transmembrane</keyword>
<name>A0A0F9KZE6_9ZZZZ</name>
<evidence type="ECO:0000256" key="1">
    <source>
        <dbReference type="SAM" id="Phobius"/>
    </source>
</evidence>
<reference evidence="2" key="1">
    <citation type="journal article" date="2015" name="Nature">
        <title>Complex archaea that bridge the gap between prokaryotes and eukaryotes.</title>
        <authorList>
            <person name="Spang A."/>
            <person name="Saw J.H."/>
            <person name="Jorgensen S.L."/>
            <person name="Zaremba-Niedzwiedzka K."/>
            <person name="Martijn J."/>
            <person name="Lind A.E."/>
            <person name="van Eijk R."/>
            <person name="Schleper C."/>
            <person name="Guy L."/>
            <person name="Ettema T.J."/>
        </authorList>
    </citation>
    <scope>NUCLEOTIDE SEQUENCE</scope>
</reference>
<dbReference type="AlphaFoldDB" id="A0A0F9KZE6"/>
<proteinExistence type="predicted"/>
<accession>A0A0F9KZE6</accession>
<evidence type="ECO:0000313" key="2">
    <source>
        <dbReference type="EMBL" id="KKM87043.1"/>
    </source>
</evidence>
<organism evidence="2">
    <name type="scientific">marine sediment metagenome</name>
    <dbReference type="NCBI Taxonomy" id="412755"/>
    <lineage>
        <taxon>unclassified sequences</taxon>
        <taxon>metagenomes</taxon>
        <taxon>ecological metagenomes</taxon>
    </lineage>
</organism>
<keyword evidence="1" id="KW-1133">Transmembrane helix</keyword>